<sequence length="170" mass="18463">MAVYAASCEATAQLIYTGAVDAVIGWHVFYYWNPDKSDIVWIEPYRIPKIGYIAGTVTSFAKDKELAAKVARTFGYSELESFFYVTLPAAKRGILGAALVSWARAIGEFGATVMLAGATRFKTETLPIALYLSLASADLGNVAALSCILLSMACMTQIIVRKLLYRGLTI</sequence>
<keyword evidence="3 7" id="KW-0812">Transmembrane</keyword>
<dbReference type="EMBL" id="NDWU01000003">
    <property type="protein sequence ID" value="PUA34111.1"/>
    <property type="molecule type" value="Genomic_DNA"/>
</dbReference>
<protein>
    <submittedName>
        <fullName evidence="8">Uncharacterized protein</fullName>
    </submittedName>
</protein>
<dbReference type="CDD" id="cd06261">
    <property type="entry name" value="TM_PBP2"/>
    <property type="match status" value="1"/>
</dbReference>
<dbReference type="Gene3D" id="1.10.3720.10">
    <property type="entry name" value="MetI-like"/>
    <property type="match status" value="1"/>
</dbReference>
<accession>A0A2R7Y987</accession>
<organism evidence="8 9">
    <name type="scientific">Candidatus Terraquivivens tikiterensis</name>
    <dbReference type="NCBI Taxonomy" id="1980982"/>
    <lineage>
        <taxon>Archaea</taxon>
        <taxon>Nitrososphaerota</taxon>
        <taxon>Candidatus Wolframiiraptoraceae</taxon>
        <taxon>Candidatus Terraquivivens</taxon>
    </lineage>
</organism>
<dbReference type="PANTHER" id="PTHR30406">
    <property type="entry name" value="SULFATE TRANSPORT SYSTEM PERMEASE PROTEIN"/>
    <property type="match status" value="1"/>
</dbReference>
<evidence type="ECO:0000256" key="2">
    <source>
        <dbReference type="ARBA" id="ARBA00022448"/>
    </source>
</evidence>
<evidence type="ECO:0000256" key="3">
    <source>
        <dbReference type="ARBA" id="ARBA00022692"/>
    </source>
</evidence>
<evidence type="ECO:0000256" key="7">
    <source>
        <dbReference type="SAM" id="Phobius"/>
    </source>
</evidence>
<comment type="subcellular location">
    <subcellularLocation>
        <location evidence="1">Membrane</location>
        <topology evidence="1">Multi-pass membrane protein</topology>
    </subcellularLocation>
</comment>
<dbReference type="SUPFAM" id="SSF161098">
    <property type="entry name" value="MetI-like"/>
    <property type="match status" value="1"/>
</dbReference>
<keyword evidence="4 7" id="KW-1133">Transmembrane helix</keyword>
<dbReference type="InterPro" id="IPR000515">
    <property type="entry name" value="MetI-like"/>
</dbReference>
<evidence type="ECO:0000256" key="1">
    <source>
        <dbReference type="ARBA" id="ARBA00004141"/>
    </source>
</evidence>
<evidence type="ECO:0000313" key="9">
    <source>
        <dbReference type="Proteomes" id="UP000244066"/>
    </source>
</evidence>
<dbReference type="GO" id="GO:0005886">
    <property type="term" value="C:plasma membrane"/>
    <property type="evidence" value="ECO:0007669"/>
    <property type="project" value="TreeGrafter"/>
</dbReference>
<feature type="transmembrane region" description="Helical" evidence="7">
    <location>
        <begin position="94"/>
        <end position="119"/>
    </location>
</feature>
<reference evidence="8 9" key="1">
    <citation type="submission" date="2017-04" db="EMBL/GenBank/DDBJ databases">
        <title>Draft Aigarchaeota genome from a New Zealand hot spring.</title>
        <authorList>
            <person name="Reysenbach A.-L."/>
            <person name="Donaho J.A."/>
            <person name="Gerhart J."/>
            <person name="Kelley J.F."/>
            <person name="Kouba K."/>
            <person name="Podar M."/>
            <person name="Stott M."/>
        </authorList>
    </citation>
    <scope>NUCLEOTIDE SEQUENCE [LARGE SCALE GENOMIC DNA]</scope>
    <source>
        <strain evidence="8">NZ13_MG1</strain>
    </source>
</reference>
<feature type="transmembrane region" description="Helical" evidence="7">
    <location>
        <begin position="139"/>
        <end position="160"/>
    </location>
</feature>
<evidence type="ECO:0000256" key="5">
    <source>
        <dbReference type="ARBA" id="ARBA00023032"/>
    </source>
</evidence>
<name>A0A2R7Y987_9ARCH</name>
<keyword evidence="6 7" id="KW-0472">Membrane</keyword>
<keyword evidence="5" id="KW-0764">Sulfate transport</keyword>
<keyword evidence="2" id="KW-0813">Transport</keyword>
<proteinExistence type="predicted"/>
<evidence type="ECO:0000256" key="6">
    <source>
        <dbReference type="ARBA" id="ARBA00023136"/>
    </source>
</evidence>
<dbReference type="InterPro" id="IPR005667">
    <property type="entry name" value="Sulph_transpt2"/>
</dbReference>
<evidence type="ECO:0000313" key="8">
    <source>
        <dbReference type="EMBL" id="PUA34111.1"/>
    </source>
</evidence>
<dbReference type="InterPro" id="IPR035906">
    <property type="entry name" value="MetI-like_sf"/>
</dbReference>
<comment type="caution">
    <text evidence="8">The sequence shown here is derived from an EMBL/GenBank/DDBJ whole genome shotgun (WGS) entry which is preliminary data.</text>
</comment>
<dbReference type="AlphaFoldDB" id="A0A2R7Y987"/>
<dbReference type="PANTHER" id="PTHR30406:SF8">
    <property type="entry name" value="SULFATE TRANSPORT SYSTEM PERMEASE PROTEIN CYST"/>
    <property type="match status" value="1"/>
</dbReference>
<evidence type="ECO:0000256" key="4">
    <source>
        <dbReference type="ARBA" id="ARBA00022989"/>
    </source>
</evidence>
<dbReference type="GO" id="GO:0015419">
    <property type="term" value="F:ABC-type sulfate transporter activity"/>
    <property type="evidence" value="ECO:0007669"/>
    <property type="project" value="InterPro"/>
</dbReference>
<gene>
    <name evidence="8" type="ORF">B9J98_01645</name>
</gene>
<dbReference type="Proteomes" id="UP000244066">
    <property type="component" value="Unassembled WGS sequence"/>
</dbReference>